<keyword evidence="1" id="KW-1133">Transmembrane helix</keyword>
<keyword evidence="1" id="KW-0472">Membrane</keyword>
<feature type="transmembrane region" description="Helical" evidence="1">
    <location>
        <begin position="273"/>
        <end position="296"/>
    </location>
</feature>
<feature type="transmembrane region" description="Helical" evidence="1">
    <location>
        <begin position="85"/>
        <end position="102"/>
    </location>
</feature>
<dbReference type="InterPro" id="IPR001280">
    <property type="entry name" value="PSI_PsaA/B"/>
</dbReference>
<proteinExistence type="predicted"/>
<feature type="transmembrane region" description="Helical" evidence="1">
    <location>
        <begin position="530"/>
        <end position="551"/>
    </location>
</feature>
<feature type="transmembrane region" description="Helical" evidence="1">
    <location>
        <begin position="123"/>
        <end position="146"/>
    </location>
</feature>
<dbReference type="SUPFAM" id="SSF81558">
    <property type="entry name" value="Photosystem I subunits PsaA/PsaB"/>
    <property type="match status" value="1"/>
</dbReference>
<keyword evidence="1" id="KW-0812">Transmembrane</keyword>
<feature type="transmembrane region" description="Helical" evidence="1">
    <location>
        <begin position="208"/>
        <end position="231"/>
    </location>
</feature>
<keyword evidence="3" id="KW-1185">Reference proteome</keyword>
<comment type="caution">
    <text evidence="2">The sequence shown here is derived from an EMBL/GenBank/DDBJ whole genome shotgun (WGS) entry which is preliminary data.</text>
</comment>
<dbReference type="Proteomes" id="UP000617402">
    <property type="component" value="Unassembled WGS sequence"/>
</dbReference>
<feature type="transmembrane region" description="Helical" evidence="1">
    <location>
        <begin position="36"/>
        <end position="55"/>
    </location>
</feature>
<dbReference type="Pfam" id="PF00223">
    <property type="entry name" value="PsaA_PsaB"/>
    <property type="match status" value="1"/>
</dbReference>
<dbReference type="Gene3D" id="1.20.1130.10">
    <property type="entry name" value="Photosystem I PsaA/PsaB"/>
    <property type="match status" value="1"/>
</dbReference>
<evidence type="ECO:0000256" key="1">
    <source>
        <dbReference type="SAM" id="Phobius"/>
    </source>
</evidence>
<dbReference type="InterPro" id="IPR036408">
    <property type="entry name" value="PSI_PsaA/B_sf"/>
</dbReference>
<name>A0ABR7T092_HELCL</name>
<protein>
    <recommendedName>
        <fullName evidence="4">P800 reaction center core protein</fullName>
    </recommendedName>
</protein>
<gene>
    <name evidence="2" type="ORF">H1S01_06785</name>
</gene>
<feature type="transmembrane region" description="Helical" evidence="1">
    <location>
        <begin position="326"/>
        <end position="345"/>
    </location>
</feature>
<dbReference type="RefSeq" id="WP_188039326.1">
    <property type="nucleotide sequence ID" value="NZ_JACVHF010000004.1"/>
</dbReference>
<feature type="transmembrane region" description="Helical" evidence="1">
    <location>
        <begin position="166"/>
        <end position="188"/>
    </location>
</feature>
<dbReference type="EMBL" id="JACVHF010000004">
    <property type="protein sequence ID" value="MBC9784214.1"/>
    <property type="molecule type" value="Genomic_DNA"/>
</dbReference>
<accession>A0ABR7T092</accession>
<organism evidence="2 3">
    <name type="scientific">Heliobacterium chlorum</name>
    <dbReference type="NCBI Taxonomy" id="2698"/>
    <lineage>
        <taxon>Bacteria</taxon>
        <taxon>Bacillati</taxon>
        <taxon>Bacillota</taxon>
        <taxon>Clostridia</taxon>
        <taxon>Eubacteriales</taxon>
        <taxon>Heliobacteriaceae</taxon>
        <taxon>Heliobacterium</taxon>
    </lineage>
</organism>
<evidence type="ECO:0008006" key="4">
    <source>
        <dbReference type="Google" id="ProtNLM"/>
    </source>
</evidence>
<reference evidence="2 3" key="1">
    <citation type="submission" date="2020-07" db="EMBL/GenBank/DDBJ databases">
        <title>Draft whole-genome sequence of Heliobacterium chlorum DSM 3682, type strain.</title>
        <authorList>
            <person name="Kyndt J.A."/>
            <person name="Meyer T.E."/>
            <person name="Imhoff J.F."/>
        </authorList>
    </citation>
    <scope>NUCLEOTIDE SEQUENCE [LARGE SCALE GENOMIC DNA]</scope>
    <source>
        <strain evidence="2 3">DSM 3682</strain>
    </source>
</reference>
<feature type="transmembrane region" description="Helical" evidence="1">
    <location>
        <begin position="589"/>
        <end position="607"/>
    </location>
</feature>
<sequence>MATADAAFNPRAQVFEWFKDKVPATRGAVLKAHINHLGMVAGFVSFVLVHHLSWLSDQVLFAPTPIFYARLYQLGLDASARSADALMVARLHLLAAIIFWIIGHIKTPREDEFLKNVTFGKTLVAQFHFLALVATLWGMHMAYIGVRGANGGIVPTGLSFDMFGPITGATLAGNHVAFGALLFLGGVFHHFAGFNTKRFAFFEKDWEAVLSVSAQVLAFHFATVVFAMIIWNRPDQPILSFYFMQDYALSNYAAPEIREIASQNPGFLIKQVILGHLVFGVMFWIGGVFHGAHFMLRATNDPKLAEALKDFKMLKRCYDHDFQKKFLALIMFGAFLPIFVSYGIATHNTIADLHHLAKAGMFANMTYINIGTPLHDAIFGSHGTVSDFVAAHAIAGGLHFTMVPLWRMVFFSKVSPWTTKVGMKAKRDGEFPCLGPAYGGTCSISLVDQFYLAIFFSLQVIAPAWFYLDGCWMGSFVATSSEVYKQAAELFKANPTWFSLHAVSNFTSEGYFSYIISQTTRMFKYYDGHLVQALLGAHFIWAFTFSMLFQYRGSRDEGAMVLKWAHEQVGLGFAGKVYNRALSLKEGKAIGTFLFFKMTVLCMWCLAMV</sequence>
<evidence type="ECO:0000313" key="3">
    <source>
        <dbReference type="Proteomes" id="UP000617402"/>
    </source>
</evidence>
<evidence type="ECO:0000313" key="2">
    <source>
        <dbReference type="EMBL" id="MBC9784214.1"/>
    </source>
</evidence>